<dbReference type="GO" id="GO:0016020">
    <property type="term" value="C:membrane"/>
    <property type="evidence" value="ECO:0007669"/>
    <property type="project" value="GOC"/>
</dbReference>
<dbReference type="SUPFAM" id="SSF102588">
    <property type="entry name" value="LmbE-like"/>
    <property type="match status" value="1"/>
</dbReference>
<evidence type="ECO:0000313" key="4">
    <source>
        <dbReference type="EMBL" id="CAC5388452.1"/>
    </source>
</evidence>
<dbReference type="EC" id="3.5.1.89" evidence="2"/>
<organism evidence="4 5">
    <name type="scientific">Mytilus coruscus</name>
    <name type="common">Sea mussel</name>
    <dbReference type="NCBI Taxonomy" id="42192"/>
    <lineage>
        <taxon>Eukaryota</taxon>
        <taxon>Metazoa</taxon>
        <taxon>Spiralia</taxon>
        <taxon>Lophotrochozoa</taxon>
        <taxon>Mollusca</taxon>
        <taxon>Bivalvia</taxon>
        <taxon>Autobranchia</taxon>
        <taxon>Pteriomorphia</taxon>
        <taxon>Mytilida</taxon>
        <taxon>Mytiloidea</taxon>
        <taxon>Mytilidae</taxon>
        <taxon>Mytilinae</taxon>
        <taxon>Mytilus</taxon>
    </lineage>
</organism>
<dbReference type="GO" id="GO:0000225">
    <property type="term" value="F:N-acetylglucosaminylphosphatidylinositol deacetylase activity"/>
    <property type="evidence" value="ECO:0007669"/>
    <property type="project" value="UniProtKB-EC"/>
</dbReference>
<comment type="similarity">
    <text evidence="1">Belongs to the PIGL family.</text>
</comment>
<dbReference type="PANTHER" id="PTHR12993">
    <property type="entry name" value="N-ACETYLGLUCOSAMINYL-PHOSPHATIDYLINOSITOL DE-N-ACETYLASE-RELATED"/>
    <property type="match status" value="1"/>
</dbReference>
<dbReference type="EMBL" id="CACVKT020004163">
    <property type="protein sequence ID" value="CAC5388452.1"/>
    <property type="molecule type" value="Genomic_DNA"/>
</dbReference>
<dbReference type="OrthoDB" id="440160at2759"/>
<dbReference type="UniPathway" id="UPA00196"/>
<feature type="transmembrane region" description="Helical" evidence="3">
    <location>
        <begin position="236"/>
        <end position="254"/>
    </location>
</feature>
<dbReference type="AlphaFoldDB" id="A0A6J8BXR4"/>
<keyword evidence="4" id="KW-0378">Hydrolase</keyword>
<dbReference type="Pfam" id="PF02585">
    <property type="entry name" value="PIG-L"/>
    <property type="match status" value="1"/>
</dbReference>
<dbReference type="PANTHER" id="PTHR12993:SF11">
    <property type="entry name" value="N-ACETYLGLUCOSAMINYL-PHOSPHATIDYLINOSITOL DE-N-ACETYLASE"/>
    <property type="match status" value="1"/>
</dbReference>
<dbReference type="Proteomes" id="UP000507470">
    <property type="component" value="Unassembled WGS sequence"/>
</dbReference>
<evidence type="ECO:0000256" key="2">
    <source>
        <dbReference type="ARBA" id="ARBA00012176"/>
    </source>
</evidence>
<accession>A0A6J8BXR4</accession>
<keyword evidence="3" id="KW-1133">Transmembrane helix</keyword>
<evidence type="ECO:0000256" key="1">
    <source>
        <dbReference type="ARBA" id="ARBA00006066"/>
    </source>
</evidence>
<proteinExistence type="inferred from homology"/>
<dbReference type="Gene3D" id="3.40.50.10320">
    <property type="entry name" value="LmbE-like"/>
    <property type="match status" value="1"/>
</dbReference>
<evidence type="ECO:0000256" key="3">
    <source>
        <dbReference type="SAM" id="Phobius"/>
    </source>
</evidence>
<sequence length="263" mass="30549">MAGLSEIFEKYCQQSTLTGIVLIYFVTCIFTYFAFIWRKVKIPKFPRKILLITAHPDDECMFFSPTVQAETSKGNFVYVLCLSKGDYYKIGDKRTKELIKSCSVLGIPERNIRQVDHAKLPDSPSIDWDAEILQKEIIAIIYGLQPNKVITFDSNGVSGHINHKALYHCIQDICGKNRMPRHTRVFVLKTTSILRKYLSILDLPLAYLTSKRTFVSTPLQTFYAWRAMFAHRSQLMWFRILYLMFSNYMFVNSLQEVCHHGDC</sequence>
<gene>
    <name evidence="4" type="ORF">MCOR_23713</name>
</gene>
<evidence type="ECO:0000313" key="5">
    <source>
        <dbReference type="Proteomes" id="UP000507470"/>
    </source>
</evidence>
<keyword evidence="3" id="KW-0812">Transmembrane</keyword>
<dbReference type="GO" id="GO:0005783">
    <property type="term" value="C:endoplasmic reticulum"/>
    <property type="evidence" value="ECO:0007669"/>
    <property type="project" value="TreeGrafter"/>
</dbReference>
<reference evidence="4 5" key="1">
    <citation type="submission" date="2020-06" db="EMBL/GenBank/DDBJ databases">
        <authorList>
            <person name="Li R."/>
            <person name="Bekaert M."/>
        </authorList>
    </citation>
    <scope>NUCLEOTIDE SEQUENCE [LARGE SCALE GENOMIC DNA]</scope>
    <source>
        <strain evidence="5">wild</strain>
    </source>
</reference>
<feature type="transmembrane region" description="Helical" evidence="3">
    <location>
        <begin position="20"/>
        <end position="37"/>
    </location>
</feature>
<dbReference type="InterPro" id="IPR024078">
    <property type="entry name" value="LmbE-like_dom_sf"/>
</dbReference>
<name>A0A6J8BXR4_MYTCO</name>
<dbReference type="GO" id="GO:0006506">
    <property type="term" value="P:GPI anchor biosynthetic process"/>
    <property type="evidence" value="ECO:0007669"/>
    <property type="project" value="UniProtKB-UniPathway"/>
</dbReference>
<keyword evidence="3" id="KW-0472">Membrane</keyword>
<keyword evidence="5" id="KW-1185">Reference proteome</keyword>
<dbReference type="InterPro" id="IPR003737">
    <property type="entry name" value="GlcNAc_PI_deacetylase-related"/>
</dbReference>
<protein>
    <recommendedName>
        <fullName evidence="2">N-acetylglucosaminylphosphatidylinositol deacetylase</fullName>
        <ecNumber evidence="2">3.5.1.89</ecNumber>
    </recommendedName>
</protein>